<evidence type="ECO:0000313" key="1">
    <source>
        <dbReference type="EMBL" id="KZS06573.1"/>
    </source>
</evidence>
<proteinExistence type="predicted"/>
<keyword evidence="2" id="KW-1185">Reference proteome</keyword>
<dbReference type="Proteomes" id="UP000076858">
    <property type="component" value="Unassembled WGS sequence"/>
</dbReference>
<gene>
    <name evidence="1" type="ORF">APZ42_029927</name>
</gene>
<accession>A0A164P712</accession>
<comment type="caution">
    <text evidence="1">The sequence shown here is derived from an EMBL/GenBank/DDBJ whole genome shotgun (WGS) entry which is preliminary data.</text>
</comment>
<dbReference type="AlphaFoldDB" id="A0A164P712"/>
<sequence>MSTAQNMFVLFDFNAKEPGIGTISSIKIPILLGNENAMATVRDIWVKERTKLVVR</sequence>
<dbReference type="OrthoDB" id="6365022at2759"/>
<name>A0A164P712_9CRUS</name>
<protein>
    <submittedName>
        <fullName evidence="1">Uncharacterized protein</fullName>
    </submittedName>
</protein>
<evidence type="ECO:0000313" key="2">
    <source>
        <dbReference type="Proteomes" id="UP000076858"/>
    </source>
</evidence>
<reference evidence="1 2" key="1">
    <citation type="submission" date="2016-03" db="EMBL/GenBank/DDBJ databases">
        <title>EvidentialGene: Evidence-directed Construction of Genes on Genomes.</title>
        <authorList>
            <person name="Gilbert D.G."/>
            <person name="Choi J.-H."/>
            <person name="Mockaitis K."/>
            <person name="Colbourne J."/>
            <person name="Pfrender M."/>
        </authorList>
    </citation>
    <scope>NUCLEOTIDE SEQUENCE [LARGE SCALE GENOMIC DNA]</scope>
    <source>
        <strain evidence="1 2">Xinb3</strain>
        <tissue evidence="1">Complete organism</tissue>
    </source>
</reference>
<organism evidence="1 2">
    <name type="scientific">Daphnia magna</name>
    <dbReference type="NCBI Taxonomy" id="35525"/>
    <lineage>
        <taxon>Eukaryota</taxon>
        <taxon>Metazoa</taxon>
        <taxon>Ecdysozoa</taxon>
        <taxon>Arthropoda</taxon>
        <taxon>Crustacea</taxon>
        <taxon>Branchiopoda</taxon>
        <taxon>Diplostraca</taxon>
        <taxon>Cladocera</taxon>
        <taxon>Anomopoda</taxon>
        <taxon>Daphniidae</taxon>
        <taxon>Daphnia</taxon>
    </lineage>
</organism>
<dbReference type="EMBL" id="LRGB01002674">
    <property type="protein sequence ID" value="KZS06573.1"/>
    <property type="molecule type" value="Genomic_DNA"/>
</dbReference>